<dbReference type="Gene3D" id="3.40.50.720">
    <property type="entry name" value="NAD(P)-binding Rossmann-like Domain"/>
    <property type="match status" value="1"/>
</dbReference>
<dbReference type="EC" id="1.1.1.-" evidence="3"/>
<evidence type="ECO:0000313" key="4">
    <source>
        <dbReference type="Proteomes" id="UP000317243"/>
    </source>
</evidence>
<dbReference type="PANTHER" id="PTHR24321:SF11">
    <property type="entry name" value="BLR0893 PROTEIN"/>
    <property type="match status" value="1"/>
</dbReference>
<dbReference type="InterPro" id="IPR002347">
    <property type="entry name" value="SDR_fam"/>
</dbReference>
<dbReference type="SUPFAM" id="SSF51735">
    <property type="entry name" value="NAD(P)-binding Rossmann-fold domains"/>
    <property type="match status" value="1"/>
</dbReference>
<dbReference type="PROSITE" id="PS00061">
    <property type="entry name" value="ADH_SHORT"/>
    <property type="match status" value="1"/>
</dbReference>
<proteinExistence type="inferred from homology"/>
<dbReference type="EMBL" id="SIHI01000024">
    <property type="protein sequence ID" value="TWT47087.1"/>
    <property type="molecule type" value="Genomic_DNA"/>
</dbReference>
<dbReference type="OrthoDB" id="266183at2"/>
<evidence type="ECO:0000256" key="2">
    <source>
        <dbReference type="ARBA" id="ARBA00023002"/>
    </source>
</evidence>
<dbReference type="PANTHER" id="PTHR24321">
    <property type="entry name" value="DEHYDROGENASES, SHORT CHAIN"/>
    <property type="match status" value="1"/>
</dbReference>
<dbReference type="AlphaFoldDB" id="A0A5C5W9B5"/>
<dbReference type="InterPro" id="IPR020904">
    <property type="entry name" value="Sc_DH/Rdtase_CS"/>
</dbReference>
<evidence type="ECO:0000256" key="1">
    <source>
        <dbReference type="ARBA" id="ARBA00006484"/>
    </source>
</evidence>
<name>A0A5C5W9B5_9PLAN</name>
<dbReference type="Pfam" id="PF13561">
    <property type="entry name" value="adh_short_C2"/>
    <property type="match status" value="1"/>
</dbReference>
<dbReference type="Proteomes" id="UP000317243">
    <property type="component" value="Unassembled WGS sequence"/>
</dbReference>
<comment type="caution">
    <text evidence="3">The sequence shown here is derived from an EMBL/GenBank/DDBJ whole genome shotgun (WGS) entry which is preliminary data.</text>
</comment>
<dbReference type="InterPro" id="IPR036291">
    <property type="entry name" value="NAD(P)-bd_dom_sf"/>
</dbReference>
<evidence type="ECO:0000313" key="3">
    <source>
        <dbReference type="EMBL" id="TWT47087.1"/>
    </source>
</evidence>
<dbReference type="GO" id="GO:0016491">
    <property type="term" value="F:oxidoreductase activity"/>
    <property type="evidence" value="ECO:0007669"/>
    <property type="project" value="UniProtKB-KW"/>
</dbReference>
<protein>
    <submittedName>
        <fullName evidence="3">2,5-dichloro-2,5-cyclohexadiene-1,4-diol dehydrogenase</fullName>
        <ecNumber evidence="3">1.1.1.-</ecNumber>
    </submittedName>
</protein>
<accession>A0A5C5W9B5</accession>
<dbReference type="PRINTS" id="PR00080">
    <property type="entry name" value="SDRFAMILY"/>
</dbReference>
<keyword evidence="4" id="KW-1185">Reference proteome</keyword>
<dbReference type="RefSeq" id="WP_146511585.1">
    <property type="nucleotide sequence ID" value="NZ_SIHI01000024.1"/>
</dbReference>
<organism evidence="3 4">
    <name type="scientific">Thalassoglobus neptunius</name>
    <dbReference type="NCBI Taxonomy" id="1938619"/>
    <lineage>
        <taxon>Bacteria</taxon>
        <taxon>Pseudomonadati</taxon>
        <taxon>Planctomycetota</taxon>
        <taxon>Planctomycetia</taxon>
        <taxon>Planctomycetales</taxon>
        <taxon>Planctomycetaceae</taxon>
        <taxon>Thalassoglobus</taxon>
    </lineage>
</organism>
<keyword evidence="2 3" id="KW-0560">Oxidoreductase</keyword>
<comment type="similarity">
    <text evidence="1">Belongs to the short-chain dehydrogenases/reductases (SDR) family.</text>
</comment>
<dbReference type="FunFam" id="3.40.50.720:FF:000084">
    <property type="entry name" value="Short-chain dehydrogenase reductase"/>
    <property type="match status" value="1"/>
</dbReference>
<sequence>MRFEGKVVVVTRGTSGIGRESVIQFASEGAKVVFGGRRQNEGDEIVSEVTKSGGTAVFVKTDVTNEAEVKALVETAVEKFGKLDVAFNNAGVEQIGAVQEFQEEEYRKTFDVNVLGVFLSQKYEIPAMLKSGGGVIVNTSSVLGHVGTPGAAIYTASKHAVEGITRSTALEFAQQGIRVNAVAPGPIETAMIDRFAGESGSEGRKGMESYVPVGRLGMAEEVAKAVLYLASDDASFTTGVSLPVDGAILAG</sequence>
<dbReference type="PRINTS" id="PR00081">
    <property type="entry name" value="GDHRDH"/>
</dbReference>
<dbReference type="NCBIfam" id="NF005559">
    <property type="entry name" value="PRK07231.1"/>
    <property type="match status" value="1"/>
</dbReference>
<reference evidence="3 4" key="1">
    <citation type="submission" date="2019-02" db="EMBL/GenBank/DDBJ databases">
        <title>Deep-cultivation of Planctomycetes and their phenomic and genomic characterization uncovers novel biology.</title>
        <authorList>
            <person name="Wiegand S."/>
            <person name="Jogler M."/>
            <person name="Boedeker C."/>
            <person name="Pinto D."/>
            <person name="Vollmers J."/>
            <person name="Rivas-Marin E."/>
            <person name="Kohn T."/>
            <person name="Peeters S.H."/>
            <person name="Heuer A."/>
            <person name="Rast P."/>
            <person name="Oberbeckmann S."/>
            <person name="Bunk B."/>
            <person name="Jeske O."/>
            <person name="Meyerdierks A."/>
            <person name="Storesund J.E."/>
            <person name="Kallscheuer N."/>
            <person name="Luecker S."/>
            <person name="Lage O.M."/>
            <person name="Pohl T."/>
            <person name="Merkel B.J."/>
            <person name="Hornburger P."/>
            <person name="Mueller R.-W."/>
            <person name="Bruemmer F."/>
            <person name="Labrenz M."/>
            <person name="Spormann A.M."/>
            <person name="Op Den Camp H."/>
            <person name="Overmann J."/>
            <person name="Amann R."/>
            <person name="Jetten M.S.M."/>
            <person name="Mascher T."/>
            <person name="Medema M.H."/>
            <person name="Devos D.P."/>
            <person name="Kaster A.-K."/>
            <person name="Ovreas L."/>
            <person name="Rohde M."/>
            <person name="Galperin M.Y."/>
            <person name="Jogler C."/>
        </authorList>
    </citation>
    <scope>NUCLEOTIDE SEQUENCE [LARGE SCALE GENOMIC DNA]</scope>
    <source>
        <strain evidence="3 4">KOR42</strain>
    </source>
</reference>
<gene>
    <name evidence="3" type="primary">linC_2</name>
    <name evidence="3" type="ORF">KOR42_42000</name>
</gene>
<dbReference type="CDD" id="cd05233">
    <property type="entry name" value="SDR_c"/>
    <property type="match status" value="1"/>
</dbReference>